<dbReference type="Proteomes" id="UP000253729">
    <property type="component" value="Unassembled WGS sequence"/>
</dbReference>
<organism evidence="1 2">
    <name type="scientific">Aspergillus welwitschiae</name>
    <dbReference type="NCBI Taxonomy" id="1341132"/>
    <lineage>
        <taxon>Eukaryota</taxon>
        <taxon>Fungi</taxon>
        <taxon>Dikarya</taxon>
        <taxon>Ascomycota</taxon>
        <taxon>Pezizomycotina</taxon>
        <taxon>Eurotiomycetes</taxon>
        <taxon>Eurotiomycetidae</taxon>
        <taxon>Eurotiales</taxon>
        <taxon>Aspergillaceae</taxon>
        <taxon>Aspergillus</taxon>
        <taxon>Aspergillus subgen. Circumdati</taxon>
    </lineage>
</organism>
<protein>
    <submittedName>
        <fullName evidence="1">Uncharacterized protein</fullName>
    </submittedName>
</protein>
<sequence length="57" mass="6700">MVLTDIFRKSGADPANLPMYTVNLSADFMVWLASPEAAFFNWKQVWQNWDVDELKKY</sequence>
<dbReference type="EMBL" id="KZ852048">
    <property type="protein sequence ID" value="RDH32985.1"/>
    <property type="molecule type" value="Genomic_DNA"/>
</dbReference>
<accession>A0A3F3Q1M0</accession>
<dbReference type="RefSeq" id="XP_026626007.1">
    <property type="nucleotide sequence ID" value="XM_026775575.1"/>
</dbReference>
<dbReference type="AlphaFoldDB" id="A0A3F3Q1M0"/>
<gene>
    <name evidence="1" type="ORF">BDQ94DRAFT_36069</name>
</gene>
<evidence type="ECO:0000313" key="1">
    <source>
        <dbReference type="EMBL" id="RDH32985.1"/>
    </source>
</evidence>
<proteinExistence type="predicted"/>
<name>A0A3F3Q1M0_9EURO</name>
<dbReference type="GeneID" id="38143931"/>
<reference evidence="1 2" key="1">
    <citation type="submission" date="2018-07" db="EMBL/GenBank/DDBJ databases">
        <title>The genomes of Aspergillus section Nigri reveals drivers in fungal speciation.</title>
        <authorList>
            <consortium name="DOE Joint Genome Institute"/>
            <person name="Vesth T.C."/>
            <person name="Nybo J."/>
            <person name="Theobald S."/>
            <person name="Brandl J."/>
            <person name="Frisvad J.C."/>
            <person name="Nielsen K.F."/>
            <person name="Lyhne E.K."/>
            <person name="Kogle M.E."/>
            <person name="Kuo A."/>
            <person name="Riley R."/>
            <person name="Clum A."/>
            <person name="Nolan M."/>
            <person name="Lipzen A."/>
            <person name="Salamov A."/>
            <person name="Henrissat B."/>
            <person name="Wiebenga A."/>
            <person name="De vries R.P."/>
            <person name="Grigoriev I.V."/>
            <person name="Mortensen U.H."/>
            <person name="Andersen M.R."/>
            <person name="Baker S.E."/>
        </authorList>
    </citation>
    <scope>NUCLEOTIDE SEQUENCE [LARGE SCALE GENOMIC DNA]</scope>
    <source>
        <strain evidence="1 2">CBS 139.54b</strain>
    </source>
</reference>
<keyword evidence="2" id="KW-1185">Reference proteome</keyword>
<evidence type="ECO:0000313" key="2">
    <source>
        <dbReference type="Proteomes" id="UP000253729"/>
    </source>
</evidence>
<dbReference type="STRING" id="1341132.A0A3F3Q1M0"/>